<feature type="transmembrane region" description="Helical" evidence="6">
    <location>
        <begin position="102"/>
        <end position="125"/>
    </location>
</feature>
<feature type="transmembrane region" description="Helical" evidence="6">
    <location>
        <begin position="499"/>
        <end position="522"/>
    </location>
</feature>
<feature type="transmembrane region" description="Helical" evidence="6">
    <location>
        <begin position="543"/>
        <end position="562"/>
    </location>
</feature>
<comment type="subcellular location">
    <subcellularLocation>
        <location evidence="1">Membrane</location>
        <topology evidence="1">Multi-pass membrane protein</topology>
    </subcellularLocation>
</comment>
<feature type="transmembrane region" description="Helical" evidence="6">
    <location>
        <begin position="415"/>
        <end position="435"/>
    </location>
</feature>
<organism evidence="7 8">
    <name type="scientific">Canna indica</name>
    <name type="common">Indian-shot</name>
    <dbReference type="NCBI Taxonomy" id="4628"/>
    <lineage>
        <taxon>Eukaryota</taxon>
        <taxon>Viridiplantae</taxon>
        <taxon>Streptophyta</taxon>
        <taxon>Embryophyta</taxon>
        <taxon>Tracheophyta</taxon>
        <taxon>Spermatophyta</taxon>
        <taxon>Magnoliopsida</taxon>
        <taxon>Liliopsida</taxon>
        <taxon>Zingiberales</taxon>
        <taxon>Cannaceae</taxon>
        <taxon>Canna</taxon>
    </lineage>
</organism>
<dbReference type="GO" id="GO:0016020">
    <property type="term" value="C:membrane"/>
    <property type="evidence" value="ECO:0007669"/>
    <property type="project" value="UniProtKB-SubCell"/>
</dbReference>
<dbReference type="PANTHER" id="PTHR11654">
    <property type="entry name" value="OLIGOPEPTIDE TRANSPORTER-RELATED"/>
    <property type="match status" value="1"/>
</dbReference>
<reference evidence="7 8" key="1">
    <citation type="submission" date="2023-10" db="EMBL/GenBank/DDBJ databases">
        <title>Chromosome-scale genome assembly provides insights into flower coloration mechanisms of Canna indica.</title>
        <authorList>
            <person name="Li C."/>
        </authorList>
    </citation>
    <scope>NUCLEOTIDE SEQUENCE [LARGE SCALE GENOMIC DNA]</scope>
    <source>
        <tissue evidence="7">Flower</tissue>
    </source>
</reference>
<evidence type="ECO:0000256" key="5">
    <source>
        <dbReference type="ARBA" id="ARBA00023136"/>
    </source>
</evidence>
<sequence length="603" mass="67364">MEVEGSTKVAEEYAKDGSVDLRGNPVLRSKRGGWFACYFIVVYEAFERMAYHGISANLVLYLTRKLHQGTVASVNNVTNWVGTGYLMPVLGAFIADAYLGRYWTFIISAAIYFLGMCLMTMAVSLPSLTPPPCTDQAAGAKCTPASALQLDVFFTALYVVAFGSGGTKPNVSTIGADQFDDFDPTERSYKISFFNWWFFSTFLGSLFAHIILVFIQDNVGWSVGYGIPTVGLFISVLVFLAGTPFYRHKAPQGSPLTRMARVVVAAIRKRNVSLPMSATADLHELDPDEYAKRGRFRILPTDSLRFLNRAAVDVGPRTPWMLSTVTDVEETKQMLRLIPIWMAQLIPSSIDSQVNTLFVKQGTTLDRHIGRHFQIPPASLTTFVTVTMLVSIIFYDRYFVRIVRIWTKNPRGISLLTRIGTGFVLHIVTMLVASLTESRRLRAAREHGVVESGKEVPYTIFVLLPQFMLMGVADCFTLVGKVELFYSQAPESMKSLGTSYGSTTYGIGNFLSSALVSSVSSITKRHGRKGWILNNLNASHLDYYYAFLGLLSFFNLIFFIYVSKLYVYKAEVFYQDQVEASKEDGAGHVHRQEMDARKLHDGI</sequence>
<dbReference type="EMBL" id="CP136890">
    <property type="protein sequence ID" value="WOK92932.1"/>
    <property type="molecule type" value="Genomic_DNA"/>
</dbReference>
<feature type="transmembrane region" description="Helical" evidence="6">
    <location>
        <begin position="145"/>
        <end position="163"/>
    </location>
</feature>
<dbReference type="SUPFAM" id="SSF103473">
    <property type="entry name" value="MFS general substrate transporter"/>
    <property type="match status" value="1"/>
</dbReference>
<dbReference type="InterPro" id="IPR036259">
    <property type="entry name" value="MFS_trans_sf"/>
</dbReference>
<evidence type="ECO:0000256" key="1">
    <source>
        <dbReference type="ARBA" id="ARBA00004141"/>
    </source>
</evidence>
<keyword evidence="8" id="KW-1185">Reference proteome</keyword>
<evidence type="ECO:0000313" key="8">
    <source>
        <dbReference type="Proteomes" id="UP001327560"/>
    </source>
</evidence>
<comment type="similarity">
    <text evidence="2">Belongs to the major facilitator superfamily. Proton-dependent oligopeptide transporter (POT/PTR) (TC 2.A.17) family.</text>
</comment>
<evidence type="ECO:0000313" key="7">
    <source>
        <dbReference type="EMBL" id="WOK92932.1"/>
    </source>
</evidence>
<dbReference type="Gene3D" id="1.20.1250.20">
    <property type="entry name" value="MFS general substrate transporter like domains"/>
    <property type="match status" value="1"/>
</dbReference>
<dbReference type="InterPro" id="IPR000109">
    <property type="entry name" value="POT_fam"/>
</dbReference>
<evidence type="ECO:0000256" key="2">
    <source>
        <dbReference type="ARBA" id="ARBA00005982"/>
    </source>
</evidence>
<feature type="transmembrane region" description="Helical" evidence="6">
    <location>
        <begin position="227"/>
        <end position="246"/>
    </location>
</feature>
<keyword evidence="5 6" id="KW-0472">Membrane</keyword>
<keyword evidence="3 6" id="KW-0812">Transmembrane</keyword>
<feature type="transmembrane region" description="Helical" evidence="6">
    <location>
        <begin position="456"/>
        <end position="479"/>
    </location>
</feature>
<dbReference type="InterPro" id="IPR044739">
    <property type="entry name" value="NRT1/PTR"/>
</dbReference>
<dbReference type="CDD" id="cd17417">
    <property type="entry name" value="MFS_NPF5"/>
    <property type="match status" value="1"/>
</dbReference>
<gene>
    <name evidence="7" type="ORF">Cni_G01624</name>
</gene>
<dbReference type="GO" id="GO:0042937">
    <property type="term" value="F:tripeptide transmembrane transporter activity"/>
    <property type="evidence" value="ECO:0007669"/>
    <property type="project" value="InterPro"/>
</dbReference>
<dbReference type="AlphaFoldDB" id="A0AAQ3Q1Y9"/>
<feature type="transmembrane region" description="Helical" evidence="6">
    <location>
        <begin position="375"/>
        <end position="395"/>
    </location>
</feature>
<accession>A0AAQ3Q1Y9</accession>
<dbReference type="Proteomes" id="UP001327560">
    <property type="component" value="Chromosome 1"/>
</dbReference>
<evidence type="ECO:0000256" key="4">
    <source>
        <dbReference type="ARBA" id="ARBA00022989"/>
    </source>
</evidence>
<name>A0AAQ3Q1Y9_9LILI</name>
<keyword evidence="4 6" id="KW-1133">Transmembrane helix</keyword>
<protein>
    <submittedName>
        <fullName evidence="7">Protein NRT1/ PTR FAMILY 5.2-like</fullName>
    </submittedName>
</protein>
<proteinExistence type="inferred from homology"/>
<evidence type="ECO:0000256" key="3">
    <source>
        <dbReference type="ARBA" id="ARBA00022692"/>
    </source>
</evidence>
<evidence type="ECO:0000256" key="6">
    <source>
        <dbReference type="SAM" id="Phobius"/>
    </source>
</evidence>
<feature type="transmembrane region" description="Helical" evidence="6">
    <location>
        <begin position="196"/>
        <end position="215"/>
    </location>
</feature>
<dbReference type="Pfam" id="PF00854">
    <property type="entry name" value="PTR2"/>
    <property type="match status" value="1"/>
</dbReference>
<dbReference type="GO" id="GO:0071916">
    <property type="term" value="F:dipeptide transmembrane transporter activity"/>
    <property type="evidence" value="ECO:0007669"/>
    <property type="project" value="InterPro"/>
</dbReference>